<feature type="region of interest" description="Disordered" evidence="1">
    <location>
        <begin position="43"/>
        <end position="64"/>
    </location>
</feature>
<protein>
    <submittedName>
        <fullName evidence="2">Uncharacterized protein</fullName>
    </submittedName>
</protein>
<proteinExistence type="predicted"/>
<reference evidence="2" key="1">
    <citation type="submission" date="2021-02" db="EMBL/GenBank/DDBJ databases">
        <authorList>
            <person name="Dougan E. K."/>
            <person name="Rhodes N."/>
            <person name="Thang M."/>
            <person name="Chan C."/>
        </authorList>
    </citation>
    <scope>NUCLEOTIDE SEQUENCE</scope>
</reference>
<accession>A0A813I7I3</accession>
<organism evidence="2 3">
    <name type="scientific">Polarella glacialis</name>
    <name type="common">Dinoflagellate</name>
    <dbReference type="NCBI Taxonomy" id="89957"/>
    <lineage>
        <taxon>Eukaryota</taxon>
        <taxon>Sar</taxon>
        <taxon>Alveolata</taxon>
        <taxon>Dinophyceae</taxon>
        <taxon>Suessiales</taxon>
        <taxon>Suessiaceae</taxon>
        <taxon>Polarella</taxon>
    </lineage>
</organism>
<sequence length="109" mass="12136">MALVCSGQLSQSFDLSPAPIIDVPANGGRFVQPEGSECWLSALASNKNNKDKNNNNNNSNNISNPRLPQFGLACLSFSETFFFQYFAKRRAMARAAHKNNNNQQQQQQQ</sequence>
<evidence type="ECO:0000256" key="1">
    <source>
        <dbReference type="SAM" id="MobiDB-lite"/>
    </source>
</evidence>
<evidence type="ECO:0000313" key="3">
    <source>
        <dbReference type="Proteomes" id="UP000626109"/>
    </source>
</evidence>
<dbReference type="EMBL" id="CAJNNW010004460">
    <property type="protein sequence ID" value="CAE8646451.1"/>
    <property type="molecule type" value="Genomic_DNA"/>
</dbReference>
<feature type="compositionally biased region" description="Low complexity" evidence="1">
    <location>
        <begin position="54"/>
        <end position="64"/>
    </location>
</feature>
<comment type="caution">
    <text evidence="2">The sequence shown here is derived from an EMBL/GenBank/DDBJ whole genome shotgun (WGS) entry which is preliminary data.</text>
</comment>
<evidence type="ECO:0000313" key="2">
    <source>
        <dbReference type="EMBL" id="CAE8646451.1"/>
    </source>
</evidence>
<dbReference type="AlphaFoldDB" id="A0A813I7I3"/>
<name>A0A813I7I3_POLGL</name>
<gene>
    <name evidence="2" type="ORF">PGLA2088_LOCUS4826</name>
</gene>
<dbReference type="Proteomes" id="UP000626109">
    <property type="component" value="Unassembled WGS sequence"/>
</dbReference>